<dbReference type="PANTHER" id="PTHR43591:SF110">
    <property type="entry name" value="RHODANESE DOMAIN-CONTAINING PROTEIN"/>
    <property type="match status" value="1"/>
</dbReference>
<dbReference type="CDD" id="cd02440">
    <property type="entry name" value="AdoMet_MTases"/>
    <property type="match status" value="1"/>
</dbReference>
<dbReference type="InterPro" id="IPR029063">
    <property type="entry name" value="SAM-dependent_MTases_sf"/>
</dbReference>
<dbReference type="Pfam" id="PF08241">
    <property type="entry name" value="Methyltransf_11"/>
    <property type="match status" value="1"/>
</dbReference>
<accession>A0AAU8IFP1</accession>
<dbReference type="InterPro" id="IPR013216">
    <property type="entry name" value="Methyltransf_11"/>
</dbReference>
<keyword evidence="2" id="KW-0808">Transferase</keyword>
<evidence type="ECO:0000259" key="1">
    <source>
        <dbReference type="Pfam" id="PF08241"/>
    </source>
</evidence>
<name>A0AAU8IFP1_9BACL</name>
<proteinExistence type="predicted"/>
<keyword evidence="2" id="KW-0489">Methyltransferase</keyword>
<dbReference type="EMBL" id="CP159510">
    <property type="protein sequence ID" value="XCJ17044.1"/>
    <property type="molecule type" value="Genomic_DNA"/>
</dbReference>
<sequence length="215" mass="25059">MQSQKDYWNKVAGDKRFTTPFRLDLFSRYVSKDDRILDYGCGYGRTLSELSSRHFTHLYGVDFSEEMIQRARFNESDEMKLSAINSGKLPFEDHTFDAVLLLAVLTCVHKDEEQDAIISEIKRVLKPGGIIYVNDFLINADERNVMRYKRYEQKYGAYGVFELPDGAVLRHHDDERVKIWTEGFEDLVYEKVVYRTMNGHCSNGLVYIGRGNKNQ</sequence>
<dbReference type="PANTHER" id="PTHR43591">
    <property type="entry name" value="METHYLTRANSFERASE"/>
    <property type="match status" value="1"/>
</dbReference>
<dbReference type="Gene3D" id="3.40.50.150">
    <property type="entry name" value="Vaccinia Virus protein VP39"/>
    <property type="match status" value="1"/>
</dbReference>
<dbReference type="RefSeq" id="WP_353948362.1">
    <property type="nucleotide sequence ID" value="NZ_CP159510.1"/>
</dbReference>
<gene>
    <name evidence="2" type="ORF">ABNN70_00360</name>
</gene>
<feature type="domain" description="Methyltransferase type 11" evidence="1">
    <location>
        <begin position="37"/>
        <end position="133"/>
    </location>
</feature>
<organism evidence="2">
    <name type="scientific">Sporolactobacillus sp. Y61</name>
    <dbReference type="NCBI Taxonomy" id="3160863"/>
    <lineage>
        <taxon>Bacteria</taxon>
        <taxon>Bacillati</taxon>
        <taxon>Bacillota</taxon>
        <taxon>Bacilli</taxon>
        <taxon>Bacillales</taxon>
        <taxon>Sporolactobacillaceae</taxon>
        <taxon>Sporolactobacillus</taxon>
    </lineage>
</organism>
<dbReference type="GO" id="GO:0008757">
    <property type="term" value="F:S-adenosylmethionine-dependent methyltransferase activity"/>
    <property type="evidence" value="ECO:0007669"/>
    <property type="project" value="InterPro"/>
</dbReference>
<dbReference type="SUPFAM" id="SSF53335">
    <property type="entry name" value="S-adenosyl-L-methionine-dependent methyltransferases"/>
    <property type="match status" value="1"/>
</dbReference>
<reference evidence="2" key="1">
    <citation type="submission" date="2024-06" db="EMBL/GenBank/DDBJ databases">
        <authorList>
            <person name="Fan A."/>
            <person name="Zhang F.Y."/>
            <person name="Zhang L."/>
        </authorList>
    </citation>
    <scope>NUCLEOTIDE SEQUENCE</scope>
    <source>
        <strain evidence="2">Y61</strain>
    </source>
</reference>
<evidence type="ECO:0000313" key="2">
    <source>
        <dbReference type="EMBL" id="XCJ17044.1"/>
    </source>
</evidence>
<dbReference type="GO" id="GO:0032259">
    <property type="term" value="P:methylation"/>
    <property type="evidence" value="ECO:0007669"/>
    <property type="project" value="UniProtKB-KW"/>
</dbReference>
<dbReference type="EC" id="2.1.1.-" evidence="2"/>
<protein>
    <submittedName>
        <fullName evidence="2">Class I SAM-dependent methyltransferase</fullName>
        <ecNumber evidence="2">2.1.1.-</ecNumber>
    </submittedName>
</protein>
<dbReference type="AlphaFoldDB" id="A0AAU8IFP1"/>